<evidence type="ECO:0000256" key="4">
    <source>
        <dbReference type="ARBA" id="ARBA00022553"/>
    </source>
</evidence>
<dbReference type="InterPro" id="IPR007892">
    <property type="entry name" value="CHASE4"/>
</dbReference>
<dbReference type="SUPFAM" id="SSF55874">
    <property type="entry name" value="ATPase domain of HSP90 chaperone/DNA topoisomerase II/histidine kinase"/>
    <property type="match status" value="1"/>
</dbReference>
<keyword evidence="5" id="KW-0808">Transferase</keyword>
<keyword evidence="13" id="KW-1185">Reference proteome</keyword>
<dbReference type="PROSITE" id="PS50109">
    <property type="entry name" value="HIS_KIN"/>
    <property type="match status" value="1"/>
</dbReference>
<dbReference type="InterPro" id="IPR003594">
    <property type="entry name" value="HATPase_dom"/>
</dbReference>
<keyword evidence="6" id="KW-0418">Kinase</keyword>
<evidence type="ECO:0000256" key="7">
    <source>
        <dbReference type="ARBA" id="ARBA00023012"/>
    </source>
</evidence>
<dbReference type="Gene3D" id="1.10.287.130">
    <property type="match status" value="1"/>
</dbReference>
<evidence type="ECO:0000256" key="8">
    <source>
        <dbReference type="SAM" id="Coils"/>
    </source>
</evidence>
<keyword evidence="7" id="KW-0902">Two-component regulatory system</keyword>
<dbReference type="PANTHER" id="PTHR43065:SF50">
    <property type="entry name" value="HISTIDINE KINASE"/>
    <property type="match status" value="1"/>
</dbReference>
<dbReference type="CDD" id="cd06225">
    <property type="entry name" value="HAMP"/>
    <property type="match status" value="1"/>
</dbReference>
<dbReference type="Gene3D" id="6.10.340.10">
    <property type="match status" value="1"/>
</dbReference>
<proteinExistence type="predicted"/>
<dbReference type="PROSITE" id="PS50885">
    <property type="entry name" value="HAMP"/>
    <property type="match status" value="1"/>
</dbReference>
<evidence type="ECO:0000256" key="6">
    <source>
        <dbReference type="ARBA" id="ARBA00022777"/>
    </source>
</evidence>
<dbReference type="EC" id="2.7.13.3" evidence="3"/>
<dbReference type="SUPFAM" id="SSF158472">
    <property type="entry name" value="HAMP domain-like"/>
    <property type="match status" value="1"/>
</dbReference>
<comment type="subcellular location">
    <subcellularLocation>
        <location evidence="2">Membrane</location>
    </subcellularLocation>
</comment>
<evidence type="ECO:0000256" key="9">
    <source>
        <dbReference type="SAM" id="Phobius"/>
    </source>
</evidence>
<evidence type="ECO:0000256" key="1">
    <source>
        <dbReference type="ARBA" id="ARBA00000085"/>
    </source>
</evidence>
<dbReference type="InterPro" id="IPR036097">
    <property type="entry name" value="HisK_dim/P_sf"/>
</dbReference>
<reference evidence="12" key="1">
    <citation type="journal article" date="2015" name="ISME J.">
        <title>Draft Genome Sequence of Streptomyces incarnatus NRRL8089, which Produces the Nucleoside Antibiotic Sinefungin.</title>
        <authorList>
            <person name="Oshima K."/>
            <person name="Hattori M."/>
            <person name="Shimizu H."/>
            <person name="Fukuda K."/>
            <person name="Nemoto M."/>
            <person name="Inagaki K."/>
            <person name="Tamura T."/>
        </authorList>
    </citation>
    <scope>NUCLEOTIDE SEQUENCE</scope>
    <source>
        <strain evidence="12">FACHB-1375</strain>
    </source>
</reference>
<reference evidence="12" key="2">
    <citation type="submission" date="2020-08" db="EMBL/GenBank/DDBJ databases">
        <authorList>
            <person name="Chen M."/>
            <person name="Teng W."/>
            <person name="Zhao L."/>
            <person name="Hu C."/>
            <person name="Zhou Y."/>
            <person name="Han B."/>
            <person name="Song L."/>
            <person name="Shu W."/>
        </authorList>
    </citation>
    <scope>NUCLEOTIDE SEQUENCE</scope>
    <source>
        <strain evidence="12">FACHB-1375</strain>
    </source>
</reference>
<dbReference type="CDD" id="cd00082">
    <property type="entry name" value="HisKA"/>
    <property type="match status" value="1"/>
</dbReference>
<feature type="domain" description="HAMP" evidence="11">
    <location>
        <begin position="315"/>
        <end position="368"/>
    </location>
</feature>
<evidence type="ECO:0000259" key="11">
    <source>
        <dbReference type="PROSITE" id="PS50885"/>
    </source>
</evidence>
<dbReference type="SUPFAM" id="SSF47384">
    <property type="entry name" value="Homodimeric domain of signal transducing histidine kinase"/>
    <property type="match status" value="1"/>
</dbReference>
<accession>A0A926VB29</accession>
<dbReference type="PANTHER" id="PTHR43065">
    <property type="entry name" value="SENSOR HISTIDINE KINASE"/>
    <property type="match status" value="1"/>
</dbReference>
<keyword evidence="9" id="KW-1133">Transmembrane helix</keyword>
<comment type="caution">
    <text evidence="12">The sequence shown here is derived from an EMBL/GenBank/DDBJ whole genome shotgun (WGS) entry which is preliminary data.</text>
</comment>
<dbReference type="InterPro" id="IPR003660">
    <property type="entry name" value="HAMP_dom"/>
</dbReference>
<sequence length="704" mass="78901">MILKNVKSTISGIPQRLQPKILIFTFGASLLPVVLVFGIAWRFVYQPLTDLEKTRLDDQVLAFRGFTSATGKGLQDLANGYAIWTALYNAVQKRDRAWMKEEVTDQLVFSTDVDNVQVVNRFGETLAERGSAWRSIAVQERVVGAIAKKKPLQELVTYGDRQMLILVAAPIFQSDGKGNSPGTLIVGQTLNDAWLRKFLNFSQATTKLAIISLDGQLMLSSIEKMSSDTWEENNLTATVLPAIKRGESVYRMEPESGHNTIYAPIKSAGKPVAIAKIQISSEYFQQAYLVLNRVIWIGLAMAIVLSIAIARLLARQIGEPIKQLALRSKTLATGDLDSLIPGIDSGGEIGQLANAYQEMATALKTLICNLEQRVAERTQELELARQTLEERVKERTEELWQKNQQLQSAHDQLQQLNLEISTKAEQLSQALKNLKKAQVQLVQTEKMSSLGQLVAGIAHEINNPINFIYANLSYVNRYTQNLLDLVDIYQENYSSPEIEQIIEQIELDFLRIDLPKIISSMQSGADRISKIVLSLRNFSRLDEAEMKLVNIHEGLDSTLLILQSRLKMNKGYTDIELIQKYGNLPLVECYPRQINQVFMNVISNAIDELEKLKEQQNKQITIETEVQTKNEIRITIRDNGSGISRELKHKIFDPFFTTKPVGKGTGLGLSIAYQIIEKHGGYIDVISEPGCGAEFAIVLPIKQL</sequence>
<gene>
    <name evidence="12" type="ORF">H6G03_04635</name>
</gene>
<dbReference type="PRINTS" id="PR00344">
    <property type="entry name" value="BCTRLSENSOR"/>
</dbReference>
<evidence type="ECO:0000313" key="13">
    <source>
        <dbReference type="Proteomes" id="UP000641646"/>
    </source>
</evidence>
<comment type="catalytic activity">
    <reaction evidence="1">
        <text>ATP + protein L-histidine = ADP + protein N-phospho-L-histidine.</text>
        <dbReference type="EC" id="2.7.13.3"/>
    </reaction>
</comment>
<feature type="domain" description="Histidine kinase" evidence="10">
    <location>
        <begin position="456"/>
        <end position="703"/>
    </location>
</feature>
<dbReference type="SMART" id="SM00387">
    <property type="entry name" value="HATPase_c"/>
    <property type="match status" value="1"/>
</dbReference>
<dbReference type="EMBL" id="JACJPW010000008">
    <property type="protein sequence ID" value="MBD2180400.1"/>
    <property type="molecule type" value="Genomic_DNA"/>
</dbReference>
<evidence type="ECO:0000313" key="12">
    <source>
        <dbReference type="EMBL" id="MBD2180400.1"/>
    </source>
</evidence>
<dbReference type="InterPro" id="IPR003661">
    <property type="entry name" value="HisK_dim/P_dom"/>
</dbReference>
<dbReference type="GO" id="GO:0000155">
    <property type="term" value="F:phosphorelay sensor kinase activity"/>
    <property type="evidence" value="ECO:0007669"/>
    <property type="project" value="InterPro"/>
</dbReference>
<feature type="coiled-coil region" evidence="8">
    <location>
        <begin position="595"/>
        <end position="626"/>
    </location>
</feature>
<dbReference type="InterPro" id="IPR036890">
    <property type="entry name" value="HATPase_C_sf"/>
</dbReference>
<dbReference type="Pfam" id="PF05228">
    <property type="entry name" value="CHASE4"/>
    <property type="match status" value="1"/>
</dbReference>
<evidence type="ECO:0000256" key="3">
    <source>
        <dbReference type="ARBA" id="ARBA00012438"/>
    </source>
</evidence>
<evidence type="ECO:0000256" key="5">
    <source>
        <dbReference type="ARBA" id="ARBA00022679"/>
    </source>
</evidence>
<dbReference type="Proteomes" id="UP000641646">
    <property type="component" value="Unassembled WGS sequence"/>
</dbReference>
<feature type="coiled-coil region" evidence="8">
    <location>
        <begin position="371"/>
        <end position="447"/>
    </location>
</feature>
<dbReference type="InterPro" id="IPR004358">
    <property type="entry name" value="Sig_transdc_His_kin-like_C"/>
</dbReference>
<protein>
    <recommendedName>
        <fullName evidence="3">histidine kinase</fullName>
        <ecNumber evidence="3">2.7.13.3</ecNumber>
    </recommendedName>
</protein>
<evidence type="ECO:0000256" key="2">
    <source>
        <dbReference type="ARBA" id="ARBA00004370"/>
    </source>
</evidence>
<dbReference type="AlphaFoldDB" id="A0A926VB29"/>
<keyword evidence="9" id="KW-0812">Transmembrane</keyword>
<dbReference type="InterPro" id="IPR005467">
    <property type="entry name" value="His_kinase_dom"/>
</dbReference>
<dbReference type="RefSeq" id="WP_190462561.1">
    <property type="nucleotide sequence ID" value="NZ_JACJPW010000008.1"/>
</dbReference>
<dbReference type="GO" id="GO:0016020">
    <property type="term" value="C:membrane"/>
    <property type="evidence" value="ECO:0007669"/>
    <property type="project" value="UniProtKB-SubCell"/>
</dbReference>
<keyword evidence="4" id="KW-0597">Phosphoprotein</keyword>
<evidence type="ECO:0000259" key="10">
    <source>
        <dbReference type="PROSITE" id="PS50109"/>
    </source>
</evidence>
<dbReference type="Pfam" id="PF02518">
    <property type="entry name" value="HATPase_c"/>
    <property type="match status" value="1"/>
</dbReference>
<organism evidence="12 13">
    <name type="scientific">Aerosakkonema funiforme FACHB-1375</name>
    <dbReference type="NCBI Taxonomy" id="2949571"/>
    <lineage>
        <taxon>Bacteria</taxon>
        <taxon>Bacillati</taxon>
        <taxon>Cyanobacteriota</taxon>
        <taxon>Cyanophyceae</taxon>
        <taxon>Oscillatoriophycideae</taxon>
        <taxon>Aerosakkonematales</taxon>
        <taxon>Aerosakkonemataceae</taxon>
        <taxon>Aerosakkonema</taxon>
    </lineage>
</organism>
<name>A0A926VB29_9CYAN</name>
<dbReference type="Pfam" id="PF00672">
    <property type="entry name" value="HAMP"/>
    <property type="match status" value="1"/>
</dbReference>
<dbReference type="Gene3D" id="3.30.565.10">
    <property type="entry name" value="Histidine kinase-like ATPase, C-terminal domain"/>
    <property type="match status" value="1"/>
</dbReference>
<dbReference type="SMART" id="SM00304">
    <property type="entry name" value="HAMP"/>
    <property type="match status" value="1"/>
</dbReference>
<keyword evidence="9" id="KW-0472">Membrane</keyword>
<keyword evidence="8" id="KW-0175">Coiled coil</keyword>
<feature type="transmembrane region" description="Helical" evidence="9">
    <location>
        <begin position="21"/>
        <end position="44"/>
    </location>
</feature>